<keyword evidence="2" id="KW-1185">Reference proteome</keyword>
<dbReference type="EMBL" id="BORJ01000001">
    <property type="protein sequence ID" value="GIN94905.1"/>
    <property type="molecule type" value="Genomic_DNA"/>
</dbReference>
<proteinExistence type="predicted"/>
<evidence type="ECO:0000313" key="2">
    <source>
        <dbReference type="Proteomes" id="UP000680670"/>
    </source>
</evidence>
<sequence>MLKSKQARSRNRACFISKSLFVKCYSVKSTLAMESKSILWALRLMSTFGEKKEPFDEQGIVRT</sequence>
<accession>A0ABQ4KTV8</accession>
<gene>
    <name evidence="1" type="ORF">J6TS1_07750</name>
</gene>
<comment type="caution">
    <text evidence="1">The sequence shown here is derived from an EMBL/GenBank/DDBJ whole genome shotgun (WGS) entry which is preliminary data.</text>
</comment>
<name>A0ABQ4KTV8_SIMTE</name>
<protein>
    <recommendedName>
        <fullName evidence="3">Ribosomal protein L32</fullName>
    </recommendedName>
</protein>
<evidence type="ECO:0000313" key="1">
    <source>
        <dbReference type="EMBL" id="GIN94905.1"/>
    </source>
</evidence>
<organism evidence="1 2">
    <name type="scientific">Siminovitchia terrae</name>
    <name type="common">Bacillus terrae</name>
    <dbReference type="NCBI Taxonomy" id="1914933"/>
    <lineage>
        <taxon>Bacteria</taxon>
        <taxon>Bacillati</taxon>
        <taxon>Bacillota</taxon>
        <taxon>Bacilli</taxon>
        <taxon>Bacillales</taxon>
        <taxon>Bacillaceae</taxon>
        <taxon>Siminovitchia</taxon>
    </lineage>
</organism>
<evidence type="ECO:0008006" key="3">
    <source>
        <dbReference type="Google" id="ProtNLM"/>
    </source>
</evidence>
<reference evidence="1 2" key="1">
    <citation type="submission" date="2021-03" db="EMBL/GenBank/DDBJ databases">
        <title>Antimicrobial resistance genes in bacteria isolated from Japanese honey, and their potential for conferring macrolide and lincosamide resistance in the American foulbrood pathogen Paenibacillus larvae.</title>
        <authorList>
            <person name="Okamoto M."/>
            <person name="Kumagai M."/>
            <person name="Kanamori H."/>
            <person name="Takamatsu D."/>
        </authorList>
    </citation>
    <scope>NUCLEOTIDE SEQUENCE [LARGE SCALE GENOMIC DNA]</scope>
    <source>
        <strain evidence="1 2">J6TS1</strain>
    </source>
</reference>
<dbReference type="Proteomes" id="UP000680670">
    <property type="component" value="Unassembled WGS sequence"/>
</dbReference>